<organism evidence="2 3">
    <name type="scientific">Xenorhabdus yunnanensis</name>
    <dbReference type="NCBI Taxonomy" id="3025878"/>
    <lineage>
        <taxon>Bacteria</taxon>
        <taxon>Pseudomonadati</taxon>
        <taxon>Pseudomonadota</taxon>
        <taxon>Gammaproteobacteria</taxon>
        <taxon>Enterobacterales</taxon>
        <taxon>Morganellaceae</taxon>
        <taxon>Xenorhabdus</taxon>
    </lineage>
</organism>
<dbReference type="Gene3D" id="3.20.20.80">
    <property type="entry name" value="Glycosidases"/>
    <property type="match status" value="1"/>
</dbReference>
<accession>A0ABT5LEE6</accession>
<dbReference type="Pfam" id="PF22612">
    <property type="entry name" value="GH113"/>
    <property type="match status" value="1"/>
</dbReference>
<reference evidence="2 3" key="1">
    <citation type="submission" date="2023-02" db="EMBL/GenBank/DDBJ databases">
        <title>Entomopathogenic bacteria.</title>
        <authorList>
            <person name="Machado R.A."/>
        </authorList>
    </citation>
    <scope>NUCLEOTIDE SEQUENCE [LARGE SCALE GENOMIC DNA]</scope>
    <source>
        <strain evidence="2 3">XENO-10</strain>
    </source>
</reference>
<dbReference type="Proteomes" id="UP001217178">
    <property type="component" value="Unassembled WGS sequence"/>
</dbReference>
<evidence type="ECO:0000313" key="2">
    <source>
        <dbReference type="EMBL" id="MDC9588838.1"/>
    </source>
</evidence>
<dbReference type="RefSeq" id="WP_273554191.1">
    <property type="nucleotide sequence ID" value="NZ_JAQRFI010000009.1"/>
</dbReference>
<dbReference type="InterPro" id="IPR055151">
    <property type="entry name" value="GH113"/>
</dbReference>
<dbReference type="InterPro" id="IPR002481">
    <property type="entry name" value="FUR"/>
</dbReference>
<dbReference type="SUPFAM" id="SSF51445">
    <property type="entry name" value="(Trans)glycosidases"/>
    <property type="match status" value="1"/>
</dbReference>
<evidence type="ECO:0000256" key="1">
    <source>
        <dbReference type="ARBA" id="ARBA00020910"/>
    </source>
</evidence>
<dbReference type="PANTHER" id="PTHR33202:SF2">
    <property type="entry name" value="FERRIC UPTAKE REGULATION PROTEIN"/>
    <property type="match status" value="1"/>
</dbReference>
<gene>
    <name evidence="2" type="ORF">PSI23_05765</name>
</gene>
<keyword evidence="3" id="KW-1185">Reference proteome</keyword>
<proteinExistence type="predicted"/>
<comment type="caution">
    <text evidence="2">The sequence shown here is derived from an EMBL/GenBank/DDBJ whole genome shotgun (WGS) entry which is preliminary data.</text>
</comment>
<dbReference type="InterPro" id="IPR017853">
    <property type="entry name" value="GH"/>
</dbReference>
<sequence>MSNSFYQKLTKRDTVKENKIKSGNITVRDVINIEKILEDVKRFNLNAINVPVQIDIPDVTASKVTVNQSQKQQSIILIEELLKHDIKIIVEPFPFIKQGTIGETEWNPSDINAFFWDWKTVVLQDIFDSITSKYNIYGLKIASNFIYMEYAEGYWNDVIDFVRKQYSGNVIYQMNSWVTADWDPSYEAKFIQKINRPYLKRVDIVSIDSWFEVSDKKVPSYEEIIQGLFSTTVYNRNQDVIYQIGRLHRSTKKPVYFGGFNIPACEFGLLTPWNPLTSDVFSTEIQINGWRAYRRIMEPQSYFKGFSIWFIGSYDKNHPYQIHSKEAEIIINEWYKESYYQ</sequence>
<dbReference type="PANTHER" id="PTHR33202">
    <property type="entry name" value="ZINC UPTAKE REGULATION PROTEIN"/>
    <property type="match status" value="1"/>
</dbReference>
<evidence type="ECO:0000313" key="3">
    <source>
        <dbReference type="Proteomes" id="UP001217178"/>
    </source>
</evidence>
<name>A0ABT5LEE6_9GAMM</name>
<protein>
    <recommendedName>
        <fullName evidence="1">Ferric uptake regulation protein</fullName>
    </recommendedName>
</protein>
<dbReference type="EMBL" id="JAQRFI010000009">
    <property type="protein sequence ID" value="MDC9588838.1"/>
    <property type="molecule type" value="Genomic_DNA"/>
</dbReference>